<evidence type="ECO:0000313" key="3">
    <source>
        <dbReference type="EMBL" id="CAG8817791.1"/>
    </source>
</evidence>
<feature type="non-terminal residue" evidence="3">
    <location>
        <position position="616"/>
    </location>
</feature>
<dbReference type="Proteomes" id="UP000789901">
    <property type="component" value="Unassembled WGS sequence"/>
</dbReference>
<organism evidence="3 4">
    <name type="scientific">Gigaspora margarita</name>
    <dbReference type="NCBI Taxonomy" id="4874"/>
    <lineage>
        <taxon>Eukaryota</taxon>
        <taxon>Fungi</taxon>
        <taxon>Fungi incertae sedis</taxon>
        <taxon>Mucoromycota</taxon>
        <taxon>Glomeromycotina</taxon>
        <taxon>Glomeromycetes</taxon>
        <taxon>Diversisporales</taxon>
        <taxon>Gigasporaceae</taxon>
        <taxon>Gigaspora</taxon>
    </lineage>
</organism>
<feature type="compositionally biased region" description="Basic and acidic residues" evidence="1">
    <location>
        <begin position="589"/>
        <end position="602"/>
    </location>
</feature>
<dbReference type="Pfam" id="PF03101">
    <property type="entry name" value="FAR1"/>
    <property type="match status" value="1"/>
</dbReference>
<dbReference type="EMBL" id="CAJVQB010032055">
    <property type="protein sequence ID" value="CAG8817791.1"/>
    <property type="molecule type" value="Genomic_DNA"/>
</dbReference>
<keyword evidence="4" id="KW-1185">Reference proteome</keyword>
<feature type="region of interest" description="Disordered" evidence="1">
    <location>
        <begin position="586"/>
        <end position="616"/>
    </location>
</feature>
<name>A0ABN7W5I1_GIGMA</name>
<dbReference type="InterPro" id="IPR004330">
    <property type="entry name" value="FAR1_DNA_bnd_dom"/>
</dbReference>
<feature type="non-terminal residue" evidence="3">
    <location>
        <position position="1"/>
    </location>
</feature>
<sequence length="616" mass="71301">VQYSFYNQNATSLANDTPINGFIEPLYDYHVIQNQLCPQPMLGLDKEKLLLINESYSKINNYDEVTNYDAINAYVEINDYDEINDYNEIFDTDSSDEENNIVPSGLYVGQSFQTWDEAEEYLNNYGKEKGFSIRRKRSEGFLENENKVVTRINWECSCAGKYQPKKVLNPANHRNRQSKVTDCKWKVNGNMSKKLSSSIIFTTVVDEHNHPMTPSPNTTIAKYRKFNSKMIQFIEFCVKSGISGAQPIGRLLKSKFPEIKIHQKNLYNAIQAAKKHLAKRVKFDASDLMCYLYSNCTEDSRWFVESRFDGPERRLNPSKTKWAVCYINNQFTAGANSTQRVESLNRKIHTCVGSNSSLLELVKEIQDVLDKESNYMRMKEYENEIPKVGLATVPKTFFNSIETIISQYLMPTMVFKEQVNMDYDEGMREDNYELMKVHLVNMVEKVGHEQIIEIWKLTLSCGTKTQYIILTVDENPNEVWEQSPISLCINNIPNQDIISDFGYLKEIRNPDVYTLVLQKINSTRQKYGRAQGIMWKQNDEFNIGNLIITARRGRPPGRAKSAVEIQENPTKKRRHLQPINVNQVVNKSETGHDRLKEKDTRKTCQNCKQKGHNRAT</sequence>
<accession>A0ABN7W5I1</accession>
<feature type="domain" description="FAR1" evidence="2">
    <location>
        <begin position="121"/>
        <end position="213"/>
    </location>
</feature>
<dbReference type="PANTHER" id="PTHR47718">
    <property type="entry name" value="OS01G0519700 PROTEIN"/>
    <property type="match status" value="1"/>
</dbReference>
<protein>
    <submittedName>
        <fullName evidence="3">23134_t:CDS:1</fullName>
    </submittedName>
</protein>
<evidence type="ECO:0000259" key="2">
    <source>
        <dbReference type="Pfam" id="PF03101"/>
    </source>
</evidence>
<comment type="caution">
    <text evidence="3">The sequence shown here is derived from an EMBL/GenBank/DDBJ whole genome shotgun (WGS) entry which is preliminary data.</text>
</comment>
<proteinExistence type="predicted"/>
<evidence type="ECO:0000313" key="4">
    <source>
        <dbReference type="Proteomes" id="UP000789901"/>
    </source>
</evidence>
<reference evidence="3 4" key="1">
    <citation type="submission" date="2021-06" db="EMBL/GenBank/DDBJ databases">
        <authorList>
            <person name="Kallberg Y."/>
            <person name="Tangrot J."/>
            <person name="Rosling A."/>
        </authorList>
    </citation>
    <scope>NUCLEOTIDE SEQUENCE [LARGE SCALE GENOMIC DNA]</scope>
    <source>
        <strain evidence="3 4">120-4 pot B 10/14</strain>
    </source>
</reference>
<dbReference type="PANTHER" id="PTHR47718:SF13">
    <property type="entry name" value="OS09G0290500 PROTEIN"/>
    <property type="match status" value="1"/>
</dbReference>
<gene>
    <name evidence="3" type="ORF">GMARGA_LOCUS26887</name>
</gene>
<evidence type="ECO:0000256" key="1">
    <source>
        <dbReference type="SAM" id="MobiDB-lite"/>
    </source>
</evidence>